<protein>
    <submittedName>
        <fullName evidence="1">(wild Malaysian banana) hypothetical protein</fullName>
    </submittedName>
</protein>
<dbReference type="AlphaFoldDB" id="A0A804KIP6"/>
<proteinExistence type="predicted"/>
<keyword evidence="3" id="KW-1185">Reference proteome</keyword>
<dbReference type="Proteomes" id="UP000012960">
    <property type="component" value="Unplaced"/>
</dbReference>
<dbReference type="EMBL" id="HG996474">
    <property type="protein sequence ID" value="CAG1834949.1"/>
    <property type="molecule type" value="Genomic_DNA"/>
</dbReference>
<dbReference type="InParanoid" id="A0A804KIP6"/>
<evidence type="ECO:0000313" key="3">
    <source>
        <dbReference type="Proteomes" id="UP000012960"/>
    </source>
</evidence>
<dbReference type="EnsemblPlants" id="Ma09_t12140.1">
    <property type="protein sequence ID" value="Ma09_p12140.1"/>
    <property type="gene ID" value="Ma09_g12140"/>
</dbReference>
<sequence>MQCKNQGISSIRLRWVSALFRVVITCAAFICRERQQPSHFSPSTRCSVLLLSQPRGEGVGV</sequence>
<dbReference type="Gramene" id="Ma09_t12140.1">
    <property type="protein sequence ID" value="Ma09_p12140.1"/>
    <property type="gene ID" value="Ma09_g12140"/>
</dbReference>
<reference evidence="1" key="1">
    <citation type="submission" date="2021-03" db="EMBL/GenBank/DDBJ databases">
        <authorList>
            <consortium name="Genoscope - CEA"/>
            <person name="William W."/>
        </authorList>
    </citation>
    <scope>NUCLEOTIDE SEQUENCE</scope>
    <source>
        <strain evidence="1">Doubled-haploid Pahang</strain>
    </source>
</reference>
<accession>A0A804KIP6</accession>
<name>A0A804KIP6_MUSAM</name>
<evidence type="ECO:0000313" key="1">
    <source>
        <dbReference type="EMBL" id="CAG1834949.1"/>
    </source>
</evidence>
<organism evidence="2 3">
    <name type="scientific">Musa acuminata subsp. malaccensis</name>
    <name type="common">Wild banana</name>
    <name type="synonym">Musa malaccensis</name>
    <dbReference type="NCBI Taxonomy" id="214687"/>
    <lineage>
        <taxon>Eukaryota</taxon>
        <taxon>Viridiplantae</taxon>
        <taxon>Streptophyta</taxon>
        <taxon>Embryophyta</taxon>
        <taxon>Tracheophyta</taxon>
        <taxon>Spermatophyta</taxon>
        <taxon>Magnoliopsida</taxon>
        <taxon>Liliopsida</taxon>
        <taxon>Zingiberales</taxon>
        <taxon>Musaceae</taxon>
        <taxon>Musa</taxon>
    </lineage>
</organism>
<evidence type="ECO:0000313" key="2">
    <source>
        <dbReference type="EnsemblPlants" id="Ma09_p12140.1"/>
    </source>
</evidence>
<reference evidence="2" key="2">
    <citation type="submission" date="2021-05" db="UniProtKB">
        <authorList>
            <consortium name="EnsemblPlants"/>
        </authorList>
    </citation>
    <scope>IDENTIFICATION</scope>
    <source>
        <strain evidence="2">subsp. malaccensis</strain>
    </source>
</reference>
<gene>
    <name evidence="1" type="ORF">GSMUA_230540.1</name>
</gene>